<dbReference type="Gene3D" id="3.90.190.20">
    <property type="entry name" value="Mur ligase, C-terminal domain"/>
    <property type="match status" value="1"/>
</dbReference>
<comment type="caution">
    <text evidence="10">The sequence shown here is derived from an EMBL/GenBank/DDBJ whole genome shotgun (WGS) entry which is preliminary data.</text>
</comment>
<dbReference type="UniPathway" id="UPA00219"/>
<dbReference type="Pfam" id="PF02875">
    <property type="entry name" value="Mur_ligase_C"/>
    <property type="match status" value="1"/>
</dbReference>
<evidence type="ECO:0000313" key="10">
    <source>
        <dbReference type="EMBL" id="KKQ01922.1"/>
    </source>
</evidence>
<protein>
    <recommendedName>
        <fullName evidence="7">UDP-N-acetylmuramoylalanine--D-glutamate ligase</fullName>
        <ecNumber evidence="7">6.3.2.9</ecNumber>
    </recommendedName>
</protein>
<comment type="function">
    <text evidence="7">Cell wall formation. Catalyzes the addition of glutamate to the nucleotide precursor UDP-N-acetylmuramoyl-L-alanine (UMA).</text>
</comment>
<keyword evidence="7" id="KW-0961">Cell wall biogenesis/degradation</keyword>
<dbReference type="SUPFAM" id="SSF53623">
    <property type="entry name" value="MurD-like peptide ligases, catalytic domain"/>
    <property type="match status" value="1"/>
</dbReference>
<keyword evidence="7" id="KW-0131">Cell cycle</keyword>
<dbReference type="Gene3D" id="3.40.1190.10">
    <property type="entry name" value="Mur-like, catalytic domain"/>
    <property type="match status" value="1"/>
</dbReference>
<dbReference type="Gene3D" id="3.40.50.720">
    <property type="entry name" value="NAD(P)-binding Rossmann-like Domain"/>
    <property type="match status" value="1"/>
</dbReference>
<dbReference type="NCBIfam" id="TIGR01087">
    <property type="entry name" value="murD"/>
    <property type="match status" value="1"/>
</dbReference>
<keyword evidence="3" id="KW-0963">Cytoplasm</keyword>
<dbReference type="GO" id="GO:0071555">
    <property type="term" value="P:cell wall organization"/>
    <property type="evidence" value="ECO:0007669"/>
    <property type="project" value="UniProtKB-KW"/>
</dbReference>
<dbReference type="GO" id="GO:0005524">
    <property type="term" value="F:ATP binding"/>
    <property type="evidence" value="ECO:0007669"/>
    <property type="project" value="UniProtKB-KW"/>
</dbReference>
<dbReference type="STRING" id="1618480.US11_C0003G0065"/>
<evidence type="ECO:0000313" key="11">
    <source>
        <dbReference type="Proteomes" id="UP000034344"/>
    </source>
</evidence>
<dbReference type="PANTHER" id="PTHR43692">
    <property type="entry name" value="UDP-N-ACETYLMURAMOYLALANINE--D-GLUTAMATE LIGASE"/>
    <property type="match status" value="1"/>
</dbReference>
<evidence type="ECO:0000256" key="5">
    <source>
        <dbReference type="ARBA" id="ARBA00022741"/>
    </source>
</evidence>
<evidence type="ECO:0000256" key="2">
    <source>
        <dbReference type="ARBA" id="ARBA00004752"/>
    </source>
</evidence>
<feature type="domain" description="Mur ligase central" evidence="9">
    <location>
        <begin position="123"/>
        <end position="232"/>
    </location>
</feature>
<dbReference type="GO" id="GO:0005737">
    <property type="term" value="C:cytoplasm"/>
    <property type="evidence" value="ECO:0007669"/>
    <property type="project" value="UniProtKB-SubCell"/>
</dbReference>
<keyword evidence="5" id="KW-0547">Nucleotide-binding</keyword>
<proteinExistence type="predicted"/>
<comment type="subcellular location">
    <subcellularLocation>
        <location evidence="1 7">Cytoplasm</location>
    </subcellularLocation>
</comment>
<accession>A0A0G0E8T4</accession>
<dbReference type="PANTHER" id="PTHR43692:SF1">
    <property type="entry name" value="UDP-N-ACETYLMURAMOYLALANINE--D-GLUTAMATE LIGASE"/>
    <property type="match status" value="1"/>
</dbReference>
<sequence>MEIYTNLIKRYSGKKVLVVGLGVQGGGLGVAKFFAELGAKVTVTDLRSEMELANSIKRLKSYPIVFHLNKHLLQDFLEADIIFKGPSVPWNLPEIIEAEKQNIPIEMELAFFTKHCPAKIIGVTGTRGKSTTTNMIYLALQNAKINCFLAGSLPGISTISLLKSVTAEDWVVMEIPSWPLAAFHRHKISPHIAVFTNFYPDHLNFYKSMDDYLYDKKAIYMYQTPQDYLVAARQLQKIIGNDRPQSQVFYTDDSSFSEASISLPGKHNLENANISLKVLEIVGIDKQKAEKSIVGFKGLPYRQQIVRIKDKVIFINDSTSTTPVATIKAIDTFHDKPIILLLGGKSKNLPYGQLLEKLQGVEKIILLKGSFTDEIEPLLKKQYPDKVSLVFTDMDKAVQFAFQSAGNFENGAYILLSPAATSFAMFKNEFERGDCFNEIVKKI</sequence>
<evidence type="ECO:0000256" key="6">
    <source>
        <dbReference type="ARBA" id="ARBA00022840"/>
    </source>
</evidence>
<dbReference type="SUPFAM" id="SSF51984">
    <property type="entry name" value="MurCD N-terminal domain"/>
    <property type="match status" value="1"/>
</dbReference>
<name>A0A0G0E8T4_9BACT</name>
<dbReference type="SUPFAM" id="SSF53244">
    <property type="entry name" value="MurD-like peptide ligases, peptide-binding domain"/>
    <property type="match status" value="1"/>
</dbReference>
<dbReference type="GO" id="GO:0009252">
    <property type="term" value="P:peptidoglycan biosynthetic process"/>
    <property type="evidence" value="ECO:0007669"/>
    <property type="project" value="UniProtKB-UniPathway"/>
</dbReference>
<comment type="pathway">
    <text evidence="2 7">Cell wall biogenesis; peptidoglycan biosynthesis.</text>
</comment>
<feature type="domain" description="Mur ligase C-terminal" evidence="8">
    <location>
        <begin position="302"/>
        <end position="418"/>
    </location>
</feature>
<dbReference type="GO" id="GO:0008764">
    <property type="term" value="F:UDP-N-acetylmuramoylalanine-D-glutamate ligase activity"/>
    <property type="evidence" value="ECO:0007669"/>
    <property type="project" value="UniProtKB-EC"/>
</dbReference>
<dbReference type="EC" id="6.3.2.9" evidence="7"/>
<dbReference type="EMBL" id="LBRS01000003">
    <property type="protein sequence ID" value="KKQ01922.1"/>
    <property type="molecule type" value="Genomic_DNA"/>
</dbReference>
<dbReference type="Pfam" id="PF08245">
    <property type="entry name" value="Mur_ligase_M"/>
    <property type="match status" value="1"/>
</dbReference>
<evidence type="ECO:0000256" key="7">
    <source>
        <dbReference type="RuleBase" id="RU003664"/>
    </source>
</evidence>
<evidence type="ECO:0000256" key="1">
    <source>
        <dbReference type="ARBA" id="ARBA00004496"/>
    </source>
</evidence>
<keyword evidence="4 10" id="KW-0436">Ligase</keyword>
<comment type="catalytic activity">
    <reaction evidence="7">
        <text>UDP-N-acetyl-alpha-D-muramoyl-L-alanine + D-glutamate + ATP = UDP-N-acetyl-alpha-D-muramoyl-L-alanyl-D-glutamate + ADP + phosphate + H(+)</text>
        <dbReference type="Rhea" id="RHEA:16429"/>
        <dbReference type="ChEBI" id="CHEBI:15378"/>
        <dbReference type="ChEBI" id="CHEBI:29986"/>
        <dbReference type="ChEBI" id="CHEBI:30616"/>
        <dbReference type="ChEBI" id="CHEBI:43474"/>
        <dbReference type="ChEBI" id="CHEBI:83898"/>
        <dbReference type="ChEBI" id="CHEBI:83900"/>
        <dbReference type="ChEBI" id="CHEBI:456216"/>
        <dbReference type="EC" id="6.3.2.9"/>
    </reaction>
</comment>
<dbReference type="Proteomes" id="UP000034344">
    <property type="component" value="Unassembled WGS sequence"/>
</dbReference>
<evidence type="ECO:0000259" key="8">
    <source>
        <dbReference type="Pfam" id="PF02875"/>
    </source>
</evidence>
<keyword evidence="7" id="KW-0132">Cell division</keyword>
<dbReference type="GO" id="GO:0051301">
    <property type="term" value="P:cell division"/>
    <property type="evidence" value="ECO:0007669"/>
    <property type="project" value="UniProtKB-KW"/>
</dbReference>
<evidence type="ECO:0000256" key="3">
    <source>
        <dbReference type="ARBA" id="ARBA00022490"/>
    </source>
</evidence>
<gene>
    <name evidence="10" type="ORF">US11_C0003G0065</name>
</gene>
<dbReference type="InterPro" id="IPR013221">
    <property type="entry name" value="Mur_ligase_cen"/>
</dbReference>
<dbReference type="AlphaFoldDB" id="A0A0G0E8T4"/>
<dbReference type="InterPro" id="IPR004101">
    <property type="entry name" value="Mur_ligase_C"/>
</dbReference>
<organism evidence="10 11">
    <name type="scientific">Candidatus Roizmanbacteria bacterium GW2011_GWA2_36_23</name>
    <dbReference type="NCBI Taxonomy" id="1618480"/>
    <lineage>
        <taxon>Bacteria</taxon>
        <taxon>Candidatus Roizmaniibacteriota</taxon>
    </lineage>
</organism>
<keyword evidence="7" id="KW-0573">Peptidoglycan synthesis</keyword>
<keyword evidence="6" id="KW-0067">ATP-binding</keyword>
<dbReference type="GO" id="GO:0008360">
    <property type="term" value="P:regulation of cell shape"/>
    <property type="evidence" value="ECO:0007669"/>
    <property type="project" value="UniProtKB-KW"/>
</dbReference>
<reference evidence="10 11" key="1">
    <citation type="journal article" date="2015" name="Nature">
        <title>rRNA introns, odd ribosomes, and small enigmatic genomes across a large radiation of phyla.</title>
        <authorList>
            <person name="Brown C.T."/>
            <person name="Hug L.A."/>
            <person name="Thomas B.C."/>
            <person name="Sharon I."/>
            <person name="Castelle C.J."/>
            <person name="Singh A."/>
            <person name="Wilkins M.J."/>
            <person name="Williams K.H."/>
            <person name="Banfield J.F."/>
        </authorList>
    </citation>
    <scope>NUCLEOTIDE SEQUENCE [LARGE SCALE GENOMIC DNA]</scope>
</reference>
<dbReference type="InterPro" id="IPR036615">
    <property type="entry name" value="Mur_ligase_C_dom_sf"/>
</dbReference>
<dbReference type="Pfam" id="PF21799">
    <property type="entry name" value="MurD-like_N"/>
    <property type="match status" value="1"/>
</dbReference>
<dbReference type="InterPro" id="IPR005762">
    <property type="entry name" value="MurD"/>
</dbReference>
<evidence type="ECO:0000259" key="9">
    <source>
        <dbReference type="Pfam" id="PF08245"/>
    </source>
</evidence>
<dbReference type="InterPro" id="IPR036565">
    <property type="entry name" value="Mur-like_cat_sf"/>
</dbReference>
<keyword evidence="7" id="KW-0133">Cell shape</keyword>
<evidence type="ECO:0000256" key="4">
    <source>
        <dbReference type="ARBA" id="ARBA00022598"/>
    </source>
</evidence>